<accession>A0AAN2CAC5</accession>
<dbReference type="SUPFAM" id="SSF54675">
    <property type="entry name" value="Nicotinate/Quinolinate PRTase N-terminal domain-like"/>
    <property type="match status" value="1"/>
</dbReference>
<evidence type="ECO:0000256" key="3">
    <source>
        <dbReference type="ARBA" id="ARBA00009400"/>
    </source>
</evidence>
<dbReference type="PIRSF" id="PIRSF006250">
    <property type="entry name" value="NadC_ModD"/>
    <property type="match status" value="1"/>
</dbReference>
<evidence type="ECO:0000313" key="16">
    <source>
        <dbReference type="Proteomes" id="UP001317532"/>
    </source>
</evidence>
<evidence type="ECO:0000259" key="13">
    <source>
        <dbReference type="Pfam" id="PF01729"/>
    </source>
</evidence>
<dbReference type="InterPro" id="IPR004393">
    <property type="entry name" value="NadC"/>
</dbReference>
<sequence>MIALLVDDVVRAALREDLSRAGDLTTDAIVPPGALGDARVVAREAGVVSGVFALERTFAVLDPKVAVAVRIPDGGRVEPGSVVVVITGPLRSILTGERTALNLLCRLSGIATATARLVDAVAGTRVSIADTRKTTPGLRALEKAAVRDGGGSNHRFGLDDAILIKDNHVAIAGGIAPAIEAARRRAGHLVKIEIEVDTLDQLDEALAARADIVLLDNFAVGDLREAVRRTAGRALLEASGRIDAATVRAVAETGVDLISSGALTHSARILDLGLDIG</sequence>
<dbReference type="GO" id="GO:0034213">
    <property type="term" value="P:quinolinate catabolic process"/>
    <property type="evidence" value="ECO:0007669"/>
    <property type="project" value="TreeGrafter"/>
</dbReference>
<keyword evidence="8 12" id="KW-0808">Transferase</keyword>
<protein>
    <recommendedName>
        <fullName evidence="11">Probable nicotinate-nucleotide pyrophosphorylase [carboxylating]</fullName>
        <ecNumber evidence="5">2.4.2.19</ecNumber>
    </recommendedName>
    <alternativeName>
        <fullName evidence="9">Quinolinate phosphoribosyltransferase [decarboxylating]</fullName>
    </alternativeName>
</protein>
<dbReference type="InterPro" id="IPR022412">
    <property type="entry name" value="Quinolinate_PRibosylTrfase_N"/>
</dbReference>
<keyword evidence="6" id="KW-0662">Pyridine nucleotide biosynthesis</keyword>
<dbReference type="EMBL" id="AP025523">
    <property type="protein sequence ID" value="BDE06778.1"/>
    <property type="molecule type" value="Genomic_DNA"/>
</dbReference>
<comment type="subunit">
    <text evidence="4">Hexamer formed by 3 homodimers.</text>
</comment>
<gene>
    <name evidence="15" type="primary">nadC</name>
    <name evidence="15" type="ORF">WPS_20540</name>
</gene>
<evidence type="ECO:0000256" key="5">
    <source>
        <dbReference type="ARBA" id="ARBA00011944"/>
    </source>
</evidence>
<keyword evidence="7 12" id="KW-0328">Glycosyltransferase</keyword>
<evidence type="ECO:0000256" key="6">
    <source>
        <dbReference type="ARBA" id="ARBA00022642"/>
    </source>
</evidence>
<dbReference type="AlphaFoldDB" id="A0AAN2CAC5"/>
<dbReference type="FunFam" id="3.90.1170.20:FF:000001">
    <property type="entry name" value="Nicotinate-nucleotide diphosphorylase (Carboxylating)"/>
    <property type="match status" value="1"/>
</dbReference>
<dbReference type="InterPro" id="IPR013785">
    <property type="entry name" value="Aldolase_TIM"/>
</dbReference>
<evidence type="ECO:0000313" key="15">
    <source>
        <dbReference type="EMBL" id="BDE06778.1"/>
    </source>
</evidence>
<dbReference type="PANTHER" id="PTHR32179">
    <property type="entry name" value="NICOTINATE-NUCLEOTIDE PYROPHOSPHORYLASE [CARBOXYLATING]"/>
    <property type="match status" value="1"/>
</dbReference>
<comment type="function">
    <text evidence="1">Involved in the catabolism of quinolinic acid (QA).</text>
</comment>
<feature type="domain" description="Quinolinate phosphoribosyl transferase C-terminal" evidence="13">
    <location>
        <begin position="110"/>
        <end position="275"/>
    </location>
</feature>
<keyword evidence="16" id="KW-1185">Reference proteome</keyword>
<dbReference type="GO" id="GO:0004514">
    <property type="term" value="F:nicotinate-nucleotide diphosphorylase (carboxylating) activity"/>
    <property type="evidence" value="ECO:0007669"/>
    <property type="project" value="UniProtKB-EC"/>
</dbReference>
<proteinExistence type="inferred from homology"/>
<dbReference type="Pfam" id="PF01729">
    <property type="entry name" value="QRPTase_C"/>
    <property type="match status" value="1"/>
</dbReference>
<reference evidence="15 16" key="1">
    <citation type="journal article" date="2022" name="ISME Commun">
        <title>Vulcanimicrobium alpinus gen. nov. sp. nov., the first cultivated representative of the candidate phylum 'Eremiobacterota', is a metabolically versatile aerobic anoxygenic phototroph.</title>
        <authorList>
            <person name="Yabe S."/>
            <person name="Muto K."/>
            <person name="Abe K."/>
            <person name="Yokota A."/>
            <person name="Staudigel H."/>
            <person name="Tebo B.M."/>
        </authorList>
    </citation>
    <scope>NUCLEOTIDE SEQUENCE [LARGE SCALE GENOMIC DNA]</scope>
    <source>
        <strain evidence="15 16">WC8-2</strain>
    </source>
</reference>
<dbReference type="CDD" id="cd01572">
    <property type="entry name" value="QPRTase"/>
    <property type="match status" value="1"/>
</dbReference>
<dbReference type="InterPro" id="IPR037128">
    <property type="entry name" value="Quinolinate_PRibosylTase_N_sf"/>
</dbReference>
<comment type="similarity">
    <text evidence="3 12">Belongs to the NadC/ModD family.</text>
</comment>
<dbReference type="FunFam" id="3.20.20.70:FF:000030">
    <property type="entry name" value="Nicotinate-nucleotide pyrophosphorylase, carboxylating"/>
    <property type="match status" value="1"/>
</dbReference>
<evidence type="ECO:0000256" key="12">
    <source>
        <dbReference type="PIRNR" id="PIRNR006250"/>
    </source>
</evidence>
<evidence type="ECO:0000256" key="1">
    <source>
        <dbReference type="ARBA" id="ARBA00003237"/>
    </source>
</evidence>
<dbReference type="EC" id="2.4.2.19" evidence="5"/>
<dbReference type="InterPro" id="IPR036068">
    <property type="entry name" value="Nicotinate_pribotase-like_C"/>
</dbReference>
<dbReference type="Gene3D" id="3.20.20.70">
    <property type="entry name" value="Aldolase class I"/>
    <property type="match status" value="1"/>
</dbReference>
<comment type="pathway">
    <text evidence="2">Cofactor biosynthesis; NAD(+) biosynthesis; nicotinate D-ribonucleotide from quinolinate: step 1/1.</text>
</comment>
<dbReference type="GO" id="GO:0005737">
    <property type="term" value="C:cytoplasm"/>
    <property type="evidence" value="ECO:0007669"/>
    <property type="project" value="TreeGrafter"/>
</dbReference>
<name>A0AAN2CAC5_UNVUL</name>
<dbReference type="GO" id="GO:0009435">
    <property type="term" value="P:NAD+ biosynthetic process"/>
    <property type="evidence" value="ECO:0007669"/>
    <property type="project" value="InterPro"/>
</dbReference>
<dbReference type="InterPro" id="IPR002638">
    <property type="entry name" value="Quinolinate_PRibosylTrfase_C"/>
</dbReference>
<dbReference type="Gene3D" id="3.90.1170.20">
    <property type="entry name" value="Quinolinate phosphoribosyl transferase, N-terminal domain"/>
    <property type="match status" value="1"/>
</dbReference>
<evidence type="ECO:0000256" key="11">
    <source>
        <dbReference type="ARBA" id="ARBA00069173"/>
    </source>
</evidence>
<evidence type="ECO:0000256" key="7">
    <source>
        <dbReference type="ARBA" id="ARBA00022676"/>
    </source>
</evidence>
<dbReference type="PANTHER" id="PTHR32179:SF3">
    <property type="entry name" value="NICOTINATE-NUCLEOTIDE PYROPHOSPHORYLASE [CARBOXYLATING]"/>
    <property type="match status" value="1"/>
</dbReference>
<evidence type="ECO:0000256" key="10">
    <source>
        <dbReference type="ARBA" id="ARBA00047445"/>
    </source>
</evidence>
<evidence type="ECO:0000259" key="14">
    <source>
        <dbReference type="Pfam" id="PF02749"/>
    </source>
</evidence>
<dbReference type="SUPFAM" id="SSF51690">
    <property type="entry name" value="Nicotinate/Quinolinate PRTase C-terminal domain-like"/>
    <property type="match status" value="1"/>
</dbReference>
<evidence type="ECO:0000256" key="9">
    <source>
        <dbReference type="ARBA" id="ARBA00033102"/>
    </source>
</evidence>
<comment type="catalytic activity">
    <reaction evidence="10">
        <text>nicotinate beta-D-ribonucleotide + CO2 + diphosphate = quinolinate + 5-phospho-alpha-D-ribose 1-diphosphate + 2 H(+)</text>
        <dbReference type="Rhea" id="RHEA:12733"/>
        <dbReference type="ChEBI" id="CHEBI:15378"/>
        <dbReference type="ChEBI" id="CHEBI:16526"/>
        <dbReference type="ChEBI" id="CHEBI:29959"/>
        <dbReference type="ChEBI" id="CHEBI:33019"/>
        <dbReference type="ChEBI" id="CHEBI:57502"/>
        <dbReference type="ChEBI" id="CHEBI:58017"/>
        <dbReference type="EC" id="2.4.2.19"/>
    </reaction>
</comment>
<dbReference type="Proteomes" id="UP001317532">
    <property type="component" value="Chromosome"/>
</dbReference>
<dbReference type="InterPro" id="IPR027277">
    <property type="entry name" value="NadC/ModD"/>
</dbReference>
<feature type="domain" description="Quinolinate phosphoribosyl transferase N-terminal" evidence="14">
    <location>
        <begin position="23"/>
        <end position="108"/>
    </location>
</feature>
<dbReference type="KEGG" id="vab:WPS_20540"/>
<dbReference type="NCBIfam" id="TIGR00078">
    <property type="entry name" value="nadC"/>
    <property type="match status" value="1"/>
</dbReference>
<organism evidence="15 16">
    <name type="scientific">Vulcanimicrobium alpinum</name>
    <dbReference type="NCBI Taxonomy" id="3016050"/>
    <lineage>
        <taxon>Bacteria</taxon>
        <taxon>Bacillati</taxon>
        <taxon>Vulcanimicrobiota</taxon>
        <taxon>Vulcanimicrobiia</taxon>
        <taxon>Vulcanimicrobiales</taxon>
        <taxon>Vulcanimicrobiaceae</taxon>
        <taxon>Vulcanimicrobium</taxon>
    </lineage>
</organism>
<evidence type="ECO:0000256" key="2">
    <source>
        <dbReference type="ARBA" id="ARBA00004893"/>
    </source>
</evidence>
<dbReference type="Pfam" id="PF02749">
    <property type="entry name" value="QRPTase_N"/>
    <property type="match status" value="1"/>
</dbReference>
<dbReference type="RefSeq" id="WP_317994426.1">
    <property type="nucleotide sequence ID" value="NZ_AP025523.1"/>
</dbReference>
<evidence type="ECO:0000256" key="4">
    <source>
        <dbReference type="ARBA" id="ARBA00011218"/>
    </source>
</evidence>
<evidence type="ECO:0000256" key="8">
    <source>
        <dbReference type="ARBA" id="ARBA00022679"/>
    </source>
</evidence>